<accession>A0AAV2B767</accession>
<keyword evidence="2" id="KW-1185">Reference proteome</keyword>
<protein>
    <submittedName>
        <fullName evidence="1">Uncharacterized protein</fullName>
    </submittedName>
</protein>
<organism evidence="1 2">
    <name type="scientific">Larinioides sclopetarius</name>
    <dbReference type="NCBI Taxonomy" id="280406"/>
    <lineage>
        <taxon>Eukaryota</taxon>
        <taxon>Metazoa</taxon>
        <taxon>Ecdysozoa</taxon>
        <taxon>Arthropoda</taxon>
        <taxon>Chelicerata</taxon>
        <taxon>Arachnida</taxon>
        <taxon>Araneae</taxon>
        <taxon>Araneomorphae</taxon>
        <taxon>Entelegynae</taxon>
        <taxon>Araneoidea</taxon>
        <taxon>Araneidae</taxon>
        <taxon>Larinioides</taxon>
    </lineage>
</organism>
<gene>
    <name evidence="1" type="ORF">LARSCL_LOCUS17101</name>
</gene>
<comment type="caution">
    <text evidence="1">The sequence shown here is derived from an EMBL/GenBank/DDBJ whole genome shotgun (WGS) entry which is preliminary data.</text>
</comment>
<dbReference type="Proteomes" id="UP001497382">
    <property type="component" value="Unassembled WGS sequence"/>
</dbReference>
<reference evidence="1 2" key="1">
    <citation type="submission" date="2024-04" db="EMBL/GenBank/DDBJ databases">
        <authorList>
            <person name="Rising A."/>
            <person name="Reimegard J."/>
            <person name="Sonavane S."/>
            <person name="Akerstrom W."/>
            <person name="Nylinder S."/>
            <person name="Hedman E."/>
            <person name="Kallberg Y."/>
        </authorList>
    </citation>
    <scope>NUCLEOTIDE SEQUENCE [LARGE SCALE GENOMIC DNA]</scope>
</reference>
<sequence>MSSNVVVLYGAIDTALTATRPNGSYAMGGFGKLKWDTAVSLIFNCNIKDYHKLKPRKSNDRRQRFLVAMRHCPFIELLDDISSKEEKFYKFRAYGTLSVNATDEIAALSALNQHHETDEIPSVPPALSGPPIVSATDDIAVLSALNQRVEMEEIPSVPTAENGPPIGNTSMEDIACDSQPENGMIFFSV</sequence>
<evidence type="ECO:0000313" key="1">
    <source>
        <dbReference type="EMBL" id="CAL1291465.1"/>
    </source>
</evidence>
<dbReference type="AlphaFoldDB" id="A0AAV2B767"/>
<dbReference type="EMBL" id="CAXIEN010000283">
    <property type="protein sequence ID" value="CAL1291465.1"/>
    <property type="molecule type" value="Genomic_DNA"/>
</dbReference>
<name>A0AAV2B767_9ARAC</name>
<proteinExistence type="predicted"/>
<evidence type="ECO:0000313" key="2">
    <source>
        <dbReference type="Proteomes" id="UP001497382"/>
    </source>
</evidence>